<dbReference type="EMBL" id="QTUJ01000002">
    <property type="protein sequence ID" value="REF70377.1"/>
    <property type="molecule type" value="Genomic_DNA"/>
</dbReference>
<name>A0A3D9XIP8_PARVE</name>
<dbReference type="Proteomes" id="UP000256941">
    <property type="component" value="Unassembled WGS sequence"/>
</dbReference>
<gene>
    <name evidence="2" type="ORF">BDD41_3109</name>
</gene>
<evidence type="ECO:0000256" key="1">
    <source>
        <dbReference type="SAM" id="MobiDB-lite"/>
    </source>
</evidence>
<evidence type="ECO:0000313" key="3">
    <source>
        <dbReference type="Proteomes" id="UP000256941"/>
    </source>
</evidence>
<proteinExistence type="predicted"/>
<comment type="caution">
    <text evidence="2">The sequence shown here is derived from an EMBL/GenBank/DDBJ whole genome shotgun (WGS) entry which is preliminary data.</text>
</comment>
<evidence type="ECO:0000313" key="2">
    <source>
        <dbReference type="EMBL" id="REF70377.1"/>
    </source>
</evidence>
<feature type="region of interest" description="Disordered" evidence="1">
    <location>
        <begin position="168"/>
        <end position="220"/>
    </location>
</feature>
<protein>
    <submittedName>
        <fullName evidence="2">Uncharacterized protein</fullName>
    </submittedName>
</protein>
<sequence>MRPNMLGQGVPASCDYCGAIFRSPAWLISNSTITFTNCQVTCIRCGNPAKVLDGTFSFIGDLVEVISAPEWSVDALARMRAVIERHRTGGATLDDVINEIKSIAPAASDGLIDWIKANGIGLLGLLVTLLGLWLSQADSEADREARSLELHQKDRLIGMLERQLEQRLSPEAPQENHNRPVAQKPLKKPQSANDAKHPNRKARRIAKSNTRPKPKPDWLR</sequence>
<dbReference type="AlphaFoldDB" id="A0A3D9XIP8"/>
<organism evidence="2 3">
    <name type="scientific">Paracoccus versutus</name>
    <name type="common">Thiobacillus versutus</name>
    <dbReference type="NCBI Taxonomy" id="34007"/>
    <lineage>
        <taxon>Bacteria</taxon>
        <taxon>Pseudomonadati</taxon>
        <taxon>Pseudomonadota</taxon>
        <taxon>Alphaproteobacteria</taxon>
        <taxon>Rhodobacterales</taxon>
        <taxon>Paracoccaceae</taxon>
        <taxon>Paracoccus</taxon>
    </lineage>
</organism>
<accession>A0A3D9XIP8</accession>
<feature type="compositionally biased region" description="Basic residues" evidence="1">
    <location>
        <begin position="198"/>
        <end position="213"/>
    </location>
</feature>
<reference evidence="2 3" key="1">
    <citation type="submission" date="2018-08" db="EMBL/GenBank/DDBJ databases">
        <title>Genomic Encyclopedia of Archaeal and Bacterial Type Strains, Phase II (KMG-II): from individual species to whole genera.</title>
        <authorList>
            <person name="Goeker M."/>
        </authorList>
    </citation>
    <scope>NUCLEOTIDE SEQUENCE [LARGE SCALE GENOMIC DNA]</scope>
    <source>
        <strain evidence="2 3">DSM 17099</strain>
    </source>
</reference>